<dbReference type="Pfam" id="PF00106">
    <property type="entry name" value="adh_short"/>
    <property type="match status" value="2"/>
</dbReference>
<dbReference type="PRINTS" id="PR00081">
    <property type="entry name" value="GDHRDH"/>
</dbReference>
<protein>
    <submittedName>
        <fullName evidence="5">Carbonyl reductase</fullName>
    </submittedName>
</protein>
<dbReference type="RefSeq" id="XP_025348805.1">
    <property type="nucleotide sequence ID" value="XM_025493698.1"/>
</dbReference>
<reference evidence="5 6" key="1">
    <citation type="journal article" date="2018" name="Mol. Biol. Evol.">
        <title>Broad Genomic Sampling Reveals a Smut Pathogenic Ancestry of the Fungal Clade Ustilaginomycotina.</title>
        <authorList>
            <person name="Kijpornyongpan T."/>
            <person name="Mondo S.J."/>
            <person name="Barry K."/>
            <person name="Sandor L."/>
            <person name="Lee J."/>
            <person name="Lipzen A."/>
            <person name="Pangilinan J."/>
            <person name="LaButti K."/>
            <person name="Hainaut M."/>
            <person name="Henrissat B."/>
            <person name="Grigoriev I.V."/>
            <person name="Spatafora J.W."/>
            <person name="Aime M.C."/>
        </authorList>
    </citation>
    <scope>NUCLEOTIDE SEQUENCE [LARGE SCALE GENOMIC DNA]</scope>
    <source>
        <strain evidence="5 6">MCA 4718</strain>
    </source>
</reference>
<dbReference type="GeneID" id="37015432"/>
<dbReference type="GO" id="GO:0016491">
    <property type="term" value="F:oxidoreductase activity"/>
    <property type="evidence" value="ECO:0007669"/>
    <property type="project" value="UniProtKB-KW"/>
</dbReference>
<dbReference type="PANTHER" id="PTHR43963">
    <property type="entry name" value="CARBONYL REDUCTASE 1-RELATED"/>
    <property type="match status" value="1"/>
</dbReference>
<dbReference type="OrthoDB" id="1933717at2759"/>
<organism evidence="5 6">
    <name type="scientific">Pseudomicrostroma glucosiphilum</name>
    <dbReference type="NCBI Taxonomy" id="1684307"/>
    <lineage>
        <taxon>Eukaryota</taxon>
        <taxon>Fungi</taxon>
        <taxon>Dikarya</taxon>
        <taxon>Basidiomycota</taxon>
        <taxon>Ustilaginomycotina</taxon>
        <taxon>Exobasidiomycetes</taxon>
        <taxon>Microstromatales</taxon>
        <taxon>Microstromatales incertae sedis</taxon>
        <taxon>Pseudomicrostroma</taxon>
    </lineage>
</organism>
<evidence type="ECO:0000313" key="6">
    <source>
        <dbReference type="Proteomes" id="UP000245942"/>
    </source>
</evidence>
<dbReference type="InterPro" id="IPR002347">
    <property type="entry name" value="SDR_fam"/>
</dbReference>
<accession>A0A316UEU9</accession>
<dbReference type="InterPro" id="IPR020904">
    <property type="entry name" value="Sc_DH/Rdtase_CS"/>
</dbReference>
<dbReference type="PANTHER" id="PTHR43963:SF6">
    <property type="entry name" value="CHAIN DEHYDROGENASE FAMILY PROTEIN, PUTATIVE (AFU_ORTHOLOGUE AFUA_3G15350)-RELATED"/>
    <property type="match status" value="1"/>
</dbReference>
<dbReference type="Gene3D" id="3.40.50.720">
    <property type="entry name" value="NAD(P)-binding Rossmann-like Domain"/>
    <property type="match status" value="1"/>
</dbReference>
<evidence type="ECO:0000256" key="2">
    <source>
        <dbReference type="ARBA" id="ARBA00022857"/>
    </source>
</evidence>
<sequence>MTTAKVAVITGANQGIGYGIAHRLTRLYSSSHFAGSPPSPLTIFFTSRSEERGQASLKELTEELSNEKPNPLADGLIKLRYHQLDITDASSRAALLQTLQKEKTPLNLLVNNAGIALEGFDAKMTEETLATNYWATKDMIIEALPQMAKDGRVVTLASMAGKLNGYSDERVQQFTSASTVKDVDTLMSSFLSSVQAGTYQKDGWKGAAYSVSKAGVIALHRALAQQLQQGALGQVAQGVEVYSCCPGYVSSRMTKQKGHLTLDEGAATPVTLALEDLSGSKSGTFWERQKESSW</sequence>
<keyword evidence="2" id="KW-0521">NADP</keyword>
<evidence type="ECO:0000256" key="4">
    <source>
        <dbReference type="RuleBase" id="RU000363"/>
    </source>
</evidence>
<keyword evidence="6" id="KW-1185">Reference proteome</keyword>
<evidence type="ECO:0000256" key="1">
    <source>
        <dbReference type="ARBA" id="ARBA00006484"/>
    </source>
</evidence>
<evidence type="ECO:0000256" key="3">
    <source>
        <dbReference type="ARBA" id="ARBA00023002"/>
    </source>
</evidence>
<dbReference type="InterPro" id="IPR036291">
    <property type="entry name" value="NAD(P)-bd_dom_sf"/>
</dbReference>
<dbReference type="PROSITE" id="PS00061">
    <property type="entry name" value="ADH_SHORT"/>
    <property type="match status" value="1"/>
</dbReference>
<dbReference type="SUPFAM" id="SSF51735">
    <property type="entry name" value="NAD(P)-binding Rossmann-fold domains"/>
    <property type="match status" value="1"/>
</dbReference>
<keyword evidence="3" id="KW-0560">Oxidoreductase</keyword>
<dbReference type="STRING" id="1684307.A0A316UEU9"/>
<dbReference type="Proteomes" id="UP000245942">
    <property type="component" value="Unassembled WGS sequence"/>
</dbReference>
<comment type="similarity">
    <text evidence="1 4">Belongs to the short-chain dehydrogenases/reductases (SDR) family.</text>
</comment>
<dbReference type="AlphaFoldDB" id="A0A316UEU9"/>
<dbReference type="EMBL" id="KZ819325">
    <property type="protein sequence ID" value="PWN21645.1"/>
    <property type="molecule type" value="Genomic_DNA"/>
</dbReference>
<gene>
    <name evidence="5" type="ORF">BCV69DRAFT_290127</name>
</gene>
<dbReference type="PRINTS" id="PR00080">
    <property type="entry name" value="SDRFAMILY"/>
</dbReference>
<name>A0A316UEU9_9BASI</name>
<proteinExistence type="inferred from homology"/>
<evidence type="ECO:0000313" key="5">
    <source>
        <dbReference type="EMBL" id="PWN21645.1"/>
    </source>
</evidence>